<dbReference type="Pfam" id="PF13302">
    <property type="entry name" value="Acetyltransf_3"/>
    <property type="match status" value="1"/>
</dbReference>
<dbReference type="EMBL" id="AZGI01000028">
    <property type="protein sequence ID" value="KRM40139.1"/>
    <property type="molecule type" value="Genomic_DNA"/>
</dbReference>
<feature type="domain" description="N-acetyltransferase" evidence="1">
    <location>
        <begin position="5"/>
        <end position="148"/>
    </location>
</feature>
<evidence type="ECO:0000259" key="1">
    <source>
        <dbReference type="Pfam" id="PF13302"/>
    </source>
</evidence>
<dbReference type="PANTHER" id="PTHR43415">
    <property type="entry name" value="SPERMIDINE N(1)-ACETYLTRANSFERASE"/>
    <property type="match status" value="1"/>
</dbReference>
<dbReference type="SUPFAM" id="SSF55729">
    <property type="entry name" value="Acyl-CoA N-acyltransferases (Nat)"/>
    <property type="match status" value="1"/>
</dbReference>
<evidence type="ECO:0000313" key="3">
    <source>
        <dbReference type="Proteomes" id="UP000051223"/>
    </source>
</evidence>
<keyword evidence="3" id="KW-1185">Reference proteome</keyword>
<organism evidence="2 3">
    <name type="scientific">Lactobacillus hamsteri DSM 5661 = JCM 6256</name>
    <dbReference type="NCBI Taxonomy" id="1423754"/>
    <lineage>
        <taxon>Bacteria</taxon>
        <taxon>Bacillati</taxon>
        <taxon>Bacillota</taxon>
        <taxon>Bacilli</taxon>
        <taxon>Lactobacillales</taxon>
        <taxon>Lactobacillaceae</taxon>
        <taxon>Lactobacillus</taxon>
    </lineage>
</organism>
<evidence type="ECO:0000313" key="2">
    <source>
        <dbReference type="EMBL" id="KRM40139.1"/>
    </source>
</evidence>
<reference evidence="2 3" key="1">
    <citation type="journal article" date="2015" name="Genome Announc.">
        <title>Expanding the biotechnology potential of lactobacilli through comparative genomics of 213 strains and associated genera.</title>
        <authorList>
            <person name="Sun Z."/>
            <person name="Harris H.M."/>
            <person name="McCann A."/>
            <person name="Guo C."/>
            <person name="Argimon S."/>
            <person name="Zhang W."/>
            <person name="Yang X."/>
            <person name="Jeffery I.B."/>
            <person name="Cooney J.C."/>
            <person name="Kagawa T.F."/>
            <person name="Liu W."/>
            <person name="Song Y."/>
            <person name="Salvetti E."/>
            <person name="Wrobel A."/>
            <person name="Rasinkangas P."/>
            <person name="Parkhill J."/>
            <person name="Rea M.C."/>
            <person name="O'Sullivan O."/>
            <person name="Ritari J."/>
            <person name="Douillard F.P."/>
            <person name="Paul Ross R."/>
            <person name="Yang R."/>
            <person name="Briner A.E."/>
            <person name="Felis G.E."/>
            <person name="de Vos W.M."/>
            <person name="Barrangou R."/>
            <person name="Klaenhammer T.R."/>
            <person name="Caufield P.W."/>
            <person name="Cui Y."/>
            <person name="Zhang H."/>
            <person name="O'Toole P.W."/>
        </authorList>
    </citation>
    <scope>NUCLEOTIDE SEQUENCE [LARGE SCALE GENOMIC DNA]</scope>
    <source>
        <strain evidence="2 3">DSM 5661</strain>
    </source>
</reference>
<dbReference type="OrthoDB" id="9795206at2"/>
<keyword evidence="2" id="KW-0808">Transferase</keyword>
<dbReference type="Gene3D" id="3.40.630.30">
    <property type="match status" value="1"/>
</dbReference>
<proteinExistence type="predicted"/>
<dbReference type="PANTHER" id="PTHR43415:SF4">
    <property type="entry name" value="N-ACETYLTRANSFERASE DOMAIN-CONTAINING PROTEIN"/>
    <property type="match status" value="1"/>
</dbReference>
<dbReference type="InterPro" id="IPR016181">
    <property type="entry name" value="Acyl_CoA_acyltransferase"/>
</dbReference>
<dbReference type="Proteomes" id="UP000051223">
    <property type="component" value="Unassembled WGS sequence"/>
</dbReference>
<accession>A0A0R1YJK9</accession>
<dbReference type="GO" id="GO:0016747">
    <property type="term" value="F:acyltransferase activity, transferring groups other than amino-acyl groups"/>
    <property type="evidence" value="ECO:0007669"/>
    <property type="project" value="InterPro"/>
</dbReference>
<dbReference type="eggNOG" id="COG1670">
    <property type="taxonomic scope" value="Bacteria"/>
</dbReference>
<dbReference type="InterPro" id="IPR000182">
    <property type="entry name" value="GNAT_dom"/>
</dbReference>
<gene>
    <name evidence="2" type="ORF">FC39_GL000876</name>
</gene>
<protein>
    <submittedName>
        <fullName evidence="2">Acetyltransferase</fullName>
    </submittedName>
</protein>
<dbReference type="AlphaFoldDB" id="A0A0R1YJK9"/>
<dbReference type="PATRIC" id="fig|1423754.3.peg.902"/>
<dbReference type="STRING" id="1423754.FC39_GL000876"/>
<comment type="caution">
    <text evidence="2">The sequence shown here is derived from an EMBL/GenBank/DDBJ whole genome shotgun (WGS) entry which is preliminary data.</text>
</comment>
<dbReference type="RefSeq" id="WP_025080875.1">
    <property type="nucleotide sequence ID" value="NZ_AZGI01000028.1"/>
</dbReference>
<name>A0A0R1YJK9_9LACO</name>
<sequence>MNQKIILSSFTSDSLKSIWQQGFTENNPEWAKWNAPYYEDYEKCNTFNDFQNSAVASYLLSPSCKCIVLNDKPIGMVSKNWKDEKTRWLDIGIVIYNSQYWSGGIGTAALKLWITNIFEKTPHLKHVGLTTWSGNQGMIHVAKNLGLRKEAQIRQVRYWQGIYYDSLEYGILKDEWFKLHRQN</sequence>